<dbReference type="SUPFAM" id="SSF47928">
    <property type="entry name" value="N-terminal domain of the delta subunit of the F1F0-ATP synthase"/>
    <property type="match status" value="1"/>
</dbReference>
<evidence type="ECO:0000256" key="7">
    <source>
        <dbReference type="HAMAP-Rule" id="MF_01416"/>
    </source>
</evidence>
<dbReference type="GO" id="GO:0005886">
    <property type="term" value="C:plasma membrane"/>
    <property type="evidence" value="ECO:0007669"/>
    <property type="project" value="UniProtKB-SubCell"/>
</dbReference>
<keyword evidence="3 7" id="KW-0375">Hydrogen ion transport</keyword>
<dbReference type="GO" id="GO:0046933">
    <property type="term" value="F:proton-transporting ATP synthase activity, rotational mechanism"/>
    <property type="evidence" value="ECO:0007669"/>
    <property type="project" value="UniProtKB-UniRule"/>
</dbReference>
<keyword evidence="7" id="KW-1003">Cell membrane</keyword>
<comment type="caution">
    <text evidence="8">The sequence shown here is derived from an EMBL/GenBank/DDBJ whole genome shotgun (WGS) entry which is preliminary data.</text>
</comment>
<keyword evidence="4 7" id="KW-0406">Ion transport</keyword>
<dbReference type="RefSeq" id="WP_172207372.1">
    <property type="nucleotide sequence ID" value="NZ_BLLI01000003.1"/>
</dbReference>
<dbReference type="InterPro" id="IPR000711">
    <property type="entry name" value="ATPase_OSCP/dsu"/>
</dbReference>
<comment type="subcellular location">
    <subcellularLocation>
        <location evidence="7">Cell membrane</location>
        <topology evidence="7">Peripheral membrane protein</topology>
    </subcellularLocation>
    <subcellularLocation>
        <location evidence="1">Membrane</location>
    </subcellularLocation>
</comment>
<evidence type="ECO:0000256" key="2">
    <source>
        <dbReference type="ARBA" id="ARBA00022448"/>
    </source>
</evidence>
<dbReference type="EMBL" id="BLLI01000003">
    <property type="protein sequence ID" value="GFH41691.1"/>
    <property type="molecule type" value="Genomic_DNA"/>
</dbReference>
<name>A0A6A0BB57_9LACT</name>
<evidence type="ECO:0000313" key="9">
    <source>
        <dbReference type="Proteomes" id="UP000480303"/>
    </source>
</evidence>
<organism evidence="8 9">
    <name type="scientific">Pseudolactococcus hodotermopsidis</name>
    <dbReference type="NCBI Taxonomy" id="2709157"/>
    <lineage>
        <taxon>Bacteria</taxon>
        <taxon>Bacillati</taxon>
        <taxon>Bacillota</taxon>
        <taxon>Bacilli</taxon>
        <taxon>Lactobacillales</taxon>
        <taxon>Streptococcaceae</taxon>
        <taxon>Pseudolactococcus</taxon>
    </lineage>
</organism>
<evidence type="ECO:0000256" key="4">
    <source>
        <dbReference type="ARBA" id="ARBA00023065"/>
    </source>
</evidence>
<dbReference type="GO" id="GO:0045259">
    <property type="term" value="C:proton-transporting ATP synthase complex"/>
    <property type="evidence" value="ECO:0007669"/>
    <property type="project" value="UniProtKB-KW"/>
</dbReference>
<comment type="function">
    <text evidence="7">This protein is part of the stalk that links CF(0) to CF(1). It either transmits conformational changes from CF(0) to CF(1) or is implicated in proton conduction.</text>
</comment>
<dbReference type="AlphaFoldDB" id="A0A6A0BB57"/>
<evidence type="ECO:0000256" key="5">
    <source>
        <dbReference type="ARBA" id="ARBA00023136"/>
    </source>
</evidence>
<reference evidence="8 9" key="1">
    <citation type="submission" date="2020-02" db="EMBL/GenBank/DDBJ databases">
        <title>Draft genome sequence of Lactococcus sp. Hs30E4-3.</title>
        <authorList>
            <person name="Noda S."/>
            <person name="Yuki M."/>
            <person name="Ohkuma M."/>
        </authorList>
    </citation>
    <scope>NUCLEOTIDE SEQUENCE [LARGE SCALE GENOMIC DNA]</scope>
    <source>
        <strain evidence="8 9">Hs30E4-3</strain>
    </source>
</reference>
<evidence type="ECO:0000256" key="6">
    <source>
        <dbReference type="ARBA" id="ARBA00023310"/>
    </source>
</evidence>
<dbReference type="NCBIfam" id="TIGR01145">
    <property type="entry name" value="ATP_synt_delta"/>
    <property type="match status" value="1"/>
</dbReference>
<keyword evidence="7" id="KW-0139">CF(1)</keyword>
<sequence>MSLIIAQKYSKALLEVAESQKQLAPILVEVAVFEKVFQTTDLASFLADVAYNDDKKIQVIRSLQGMSSDLFNHFLETIIKNKRVVLLPMIMKEIRNQADQIFKISTVTVTSVVALSNEQLSKLEIKLKAKFGLKDVKITNYIDETILGGLIIKARGKIIDTSLKTQLDIIAKSII</sequence>
<dbReference type="Pfam" id="PF00213">
    <property type="entry name" value="OSCP"/>
    <property type="match status" value="1"/>
</dbReference>
<evidence type="ECO:0000256" key="1">
    <source>
        <dbReference type="ARBA" id="ARBA00004370"/>
    </source>
</evidence>
<keyword evidence="9" id="KW-1185">Reference proteome</keyword>
<evidence type="ECO:0000313" key="8">
    <source>
        <dbReference type="EMBL" id="GFH41691.1"/>
    </source>
</evidence>
<dbReference type="Gene3D" id="1.10.520.20">
    <property type="entry name" value="N-terminal domain of the delta subunit of the F1F0-ATP synthase"/>
    <property type="match status" value="1"/>
</dbReference>
<dbReference type="PRINTS" id="PR00125">
    <property type="entry name" value="ATPASEDELTA"/>
</dbReference>
<dbReference type="Proteomes" id="UP000480303">
    <property type="component" value="Unassembled WGS sequence"/>
</dbReference>
<proteinExistence type="inferred from homology"/>
<keyword evidence="6 7" id="KW-0066">ATP synthesis</keyword>
<dbReference type="PANTHER" id="PTHR11910">
    <property type="entry name" value="ATP SYNTHASE DELTA CHAIN"/>
    <property type="match status" value="1"/>
</dbReference>
<dbReference type="HAMAP" id="MF_01416">
    <property type="entry name" value="ATP_synth_delta_bact"/>
    <property type="match status" value="1"/>
</dbReference>
<dbReference type="NCBIfam" id="NF004401">
    <property type="entry name" value="PRK05758.2-1"/>
    <property type="match status" value="1"/>
</dbReference>
<protein>
    <recommendedName>
        <fullName evidence="7">ATP synthase subunit delta</fullName>
    </recommendedName>
    <alternativeName>
        <fullName evidence="7">ATP synthase F(1) sector subunit delta</fullName>
    </alternativeName>
    <alternativeName>
        <fullName evidence="7">F-type ATPase subunit delta</fullName>
        <shortName evidence="7">F-ATPase subunit delta</shortName>
    </alternativeName>
</protein>
<gene>
    <name evidence="7 8" type="primary">atpH</name>
    <name evidence="8" type="ORF">Hs30E_02420</name>
</gene>
<evidence type="ECO:0000256" key="3">
    <source>
        <dbReference type="ARBA" id="ARBA00022781"/>
    </source>
</evidence>
<accession>A0A6A0BB57</accession>
<comment type="function">
    <text evidence="7">F(1)F(0) ATP synthase produces ATP from ADP in the presence of a proton or sodium gradient. F-type ATPases consist of two structural domains, F(1) containing the extramembraneous catalytic core and F(0) containing the membrane proton channel, linked together by a central stalk and a peripheral stalk. During catalysis, ATP synthesis in the catalytic domain of F(1) is coupled via a rotary mechanism of the central stalk subunits to proton translocation.</text>
</comment>
<keyword evidence="2 7" id="KW-0813">Transport</keyword>
<dbReference type="InterPro" id="IPR026015">
    <property type="entry name" value="ATP_synth_OSCP/delta_N_sf"/>
</dbReference>
<keyword evidence="5 7" id="KW-0472">Membrane</keyword>
<comment type="similarity">
    <text evidence="7">Belongs to the ATPase delta chain family.</text>
</comment>